<dbReference type="EMBL" id="DTGD01000035">
    <property type="protein sequence ID" value="HGB35441.1"/>
    <property type="molecule type" value="Genomic_DNA"/>
</dbReference>
<gene>
    <name evidence="2" type="ORF">ENV38_00835</name>
</gene>
<organism evidence="2">
    <name type="scientific">candidate division WOR-3 bacterium</name>
    <dbReference type="NCBI Taxonomy" id="2052148"/>
    <lineage>
        <taxon>Bacteria</taxon>
        <taxon>Bacteria division WOR-3</taxon>
    </lineage>
</organism>
<feature type="domain" description="DUF1722" evidence="1">
    <location>
        <begin position="195"/>
        <end position="311"/>
    </location>
</feature>
<dbReference type="PANTHER" id="PTHR30087">
    <property type="entry name" value="INNER MEMBRANE PROTEIN"/>
    <property type="match status" value="1"/>
</dbReference>
<evidence type="ECO:0000313" key="2">
    <source>
        <dbReference type="EMBL" id="HGB35441.1"/>
    </source>
</evidence>
<dbReference type="InterPro" id="IPR007553">
    <property type="entry name" value="2-thiour_desulf"/>
</dbReference>
<dbReference type="Pfam" id="PF08349">
    <property type="entry name" value="DUF1722"/>
    <property type="match status" value="1"/>
</dbReference>
<sequence>MEEIKNFPKPNIVISKCINISPVRYNGGIIKDEFAEKLGKFVNYIPVCPEVEIGLGVPRPSIDLIRTKEGRIRVVDLKLNRDYTDAMVEFSQKFLESLKNIDGFLLKSKSPSCGVKSTKLHNFDGKGIIGKTSGIFATTAMERFPDLPIEDEGRLIDPDIRRNFLVRIFALSDLRENFLQKEEISALLEFHSRYKYLLLTYSQPKLKEMGKILASWKGFGILEVKRAYESLFKQALKKTPSKKAHYNTILHILGHFSGKLSKGEKAFLSRLLNRFLSERTTLTTILEILREFAIRFEDQYIKKQTYLYPYPEELES</sequence>
<proteinExistence type="predicted"/>
<comment type="caution">
    <text evidence="2">The sequence shown here is derived from an EMBL/GenBank/DDBJ whole genome shotgun (WGS) entry which is preliminary data.</text>
</comment>
<name>A0A7V3NUR2_UNCW3</name>
<dbReference type="PANTHER" id="PTHR30087:SF0">
    <property type="entry name" value="INNER MEMBRANE PROTEIN"/>
    <property type="match status" value="1"/>
</dbReference>
<dbReference type="Pfam" id="PF04463">
    <property type="entry name" value="2-thiour_desulf"/>
    <property type="match status" value="1"/>
</dbReference>
<protein>
    <submittedName>
        <fullName evidence="2">DUF1722 domain-containing protein</fullName>
    </submittedName>
</protein>
<accession>A0A7V3NUR2</accession>
<dbReference type="InterPro" id="IPR013560">
    <property type="entry name" value="DUF1722"/>
</dbReference>
<reference evidence="2" key="1">
    <citation type="journal article" date="2020" name="mSystems">
        <title>Genome- and Community-Level Interaction Insights into Carbon Utilization and Element Cycling Functions of Hydrothermarchaeota in Hydrothermal Sediment.</title>
        <authorList>
            <person name="Zhou Z."/>
            <person name="Liu Y."/>
            <person name="Xu W."/>
            <person name="Pan J."/>
            <person name="Luo Z.H."/>
            <person name="Li M."/>
        </authorList>
    </citation>
    <scope>NUCLEOTIDE SEQUENCE [LARGE SCALE GENOMIC DNA]</scope>
    <source>
        <strain evidence="2">SpSt-754</strain>
    </source>
</reference>
<evidence type="ECO:0000259" key="1">
    <source>
        <dbReference type="Pfam" id="PF08349"/>
    </source>
</evidence>
<dbReference type="AlphaFoldDB" id="A0A7V3NUR2"/>